<dbReference type="AlphaFoldDB" id="A0A6A4HED3"/>
<dbReference type="Proteomes" id="UP000799118">
    <property type="component" value="Unassembled WGS sequence"/>
</dbReference>
<sequence length="317" mass="33222">MVNTRSTNKDTNNAGDAFSAQAGRQQPQRAIATSSHVNPIPPWACPQPASAPPVASRAPWNGIRAPLVPPTSPSAISRTLSVPGSSLAPPAPPPNERCWGGILTPNAFHAEFGGQDHSSSASRCGKEGSSAAQDQQVLNPGSSHSRIFEFDPFAGSLPPPCSPCSQGHAQPNCCSHSPCRQESCPTPQTQGSAAPAAEDTGAGSKILIANNSSLKGTWGNPSQAQLHSYMEPFQLECITNNLFASRFADSSLKSVDSADASAIILDSIDLNNFNSLPRGMPRAFHQHFVPKGADAPGHRLALGIADMLDAMFNMVKD</sequence>
<organism evidence="2 3">
    <name type="scientific">Gymnopus androsaceus JB14</name>
    <dbReference type="NCBI Taxonomy" id="1447944"/>
    <lineage>
        <taxon>Eukaryota</taxon>
        <taxon>Fungi</taxon>
        <taxon>Dikarya</taxon>
        <taxon>Basidiomycota</taxon>
        <taxon>Agaricomycotina</taxon>
        <taxon>Agaricomycetes</taxon>
        <taxon>Agaricomycetidae</taxon>
        <taxon>Agaricales</taxon>
        <taxon>Marasmiineae</taxon>
        <taxon>Omphalotaceae</taxon>
        <taxon>Gymnopus</taxon>
    </lineage>
</organism>
<evidence type="ECO:0000313" key="2">
    <source>
        <dbReference type="EMBL" id="KAE9396176.1"/>
    </source>
</evidence>
<feature type="compositionally biased region" description="Polar residues" evidence="1">
    <location>
        <begin position="1"/>
        <end position="14"/>
    </location>
</feature>
<dbReference type="EMBL" id="ML769518">
    <property type="protein sequence ID" value="KAE9396176.1"/>
    <property type="molecule type" value="Genomic_DNA"/>
</dbReference>
<feature type="compositionally biased region" description="Polar residues" evidence="1">
    <location>
        <begin position="22"/>
        <end position="37"/>
    </location>
</feature>
<feature type="region of interest" description="Disordered" evidence="1">
    <location>
        <begin position="109"/>
        <end position="145"/>
    </location>
</feature>
<feature type="compositionally biased region" description="Polar residues" evidence="1">
    <location>
        <begin position="130"/>
        <end position="145"/>
    </location>
</feature>
<evidence type="ECO:0000313" key="3">
    <source>
        <dbReference type="Proteomes" id="UP000799118"/>
    </source>
</evidence>
<feature type="compositionally biased region" description="Pro residues" evidence="1">
    <location>
        <begin position="39"/>
        <end position="51"/>
    </location>
</feature>
<evidence type="ECO:0000256" key="1">
    <source>
        <dbReference type="SAM" id="MobiDB-lite"/>
    </source>
</evidence>
<reference evidence="2" key="1">
    <citation type="journal article" date="2019" name="Environ. Microbiol.">
        <title>Fungal ecological strategies reflected in gene transcription - a case study of two litter decomposers.</title>
        <authorList>
            <person name="Barbi F."/>
            <person name="Kohler A."/>
            <person name="Barry K."/>
            <person name="Baskaran P."/>
            <person name="Daum C."/>
            <person name="Fauchery L."/>
            <person name="Ihrmark K."/>
            <person name="Kuo A."/>
            <person name="LaButti K."/>
            <person name="Lipzen A."/>
            <person name="Morin E."/>
            <person name="Grigoriev I.V."/>
            <person name="Henrissat B."/>
            <person name="Lindahl B."/>
            <person name="Martin F."/>
        </authorList>
    </citation>
    <scope>NUCLEOTIDE SEQUENCE</scope>
    <source>
        <strain evidence="2">JB14</strain>
    </source>
</reference>
<dbReference type="OrthoDB" id="3091896at2759"/>
<accession>A0A6A4HED3</accession>
<feature type="region of interest" description="Disordered" evidence="1">
    <location>
        <begin position="1"/>
        <end position="57"/>
    </location>
</feature>
<name>A0A6A4HED3_9AGAR</name>
<proteinExistence type="predicted"/>
<keyword evidence="3" id="KW-1185">Reference proteome</keyword>
<gene>
    <name evidence="2" type="ORF">BT96DRAFT_996990</name>
</gene>
<protein>
    <submittedName>
        <fullName evidence="2">Uncharacterized protein</fullName>
    </submittedName>
</protein>